<dbReference type="Proteomes" id="UP001161325">
    <property type="component" value="Unassembled WGS sequence"/>
</dbReference>
<dbReference type="EMBL" id="BRXS01000003">
    <property type="protein sequence ID" value="GLC25446.1"/>
    <property type="molecule type" value="Genomic_DNA"/>
</dbReference>
<feature type="binding site" evidence="5">
    <location>
        <position position="80"/>
    </location>
    <ligand>
        <name>ATP</name>
        <dbReference type="ChEBI" id="CHEBI:30616"/>
    </ligand>
</feature>
<dbReference type="PROSITE" id="PS00107">
    <property type="entry name" value="PROTEIN_KINASE_ATP"/>
    <property type="match status" value="1"/>
</dbReference>
<evidence type="ECO:0000256" key="1">
    <source>
        <dbReference type="ARBA" id="ARBA00022679"/>
    </source>
</evidence>
<evidence type="ECO:0000256" key="5">
    <source>
        <dbReference type="PROSITE-ProRule" id="PRU10141"/>
    </source>
</evidence>
<organism evidence="7 8">
    <name type="scientific">Roseisolibacter agri</name>
    <dbReference type="NCBI Taxonomy" id="2014610"/>
    <lineage>
        <taxon>Bacteria</taxon>
        <taxon>Pseudomonadati</taxon>
        <taxon>Gemmatimonadota</taxon>
        <taxon>Gemmatimonadia</taxon>
        <taxon>Gemmatimonadales</taxon>
        <taxon>Gemmatimonadaceae</taxon>
        <taxon>Roseisolibacter</taxon>
    </lineage>
</organism>
<reference evidence="7" key="1">
    <citation type="submission" date="2022-08" db="EMBL/GenBank/DDBJ databases">
        <title>Draft genome sequencing of Roseisolibacter agri AW1220.</title>
        <authorList>
            <person name="Tobiishi Y."/>
            <person name="Tonouchi A."/>
        </authorList>
    </citation>
    <scope>NUCLEOTIDE SEQUENCE</scope>
    <source>
        <strain evidence="7">AW1220</strain>
    </source>
</reference>
<keyword evidence="8" id="KW-1185">Reference proteome</keyword>
<dbReference type="AlphaFoldDB" id="A0AA37QAP6"/>
<evidence type="ECO:0000256" key="3">
    <source>
        <dbReference type="ARBA" id="ARBA00022777"/>
    </source>
</evidence>
<dbReference type="InterPro" id="IPR008271">
    <property type="entry name" value="Ser/Thr_kinase_AS"/>
</dbReference>
<dbReference type="InterPro" id="IPR000719">
    <property type="entry name" value="Prot_kinase_dom"/>
</dbReference>
<proteinExistence type="predicted"/>
<comment type="caution">
    <text evidence="7">The sequence shown here is derived from an EMBL/GenBank/DDBJ whole genome shotgun (WGS) entry which is preliminary data.</text>
</comment>
<dbReference type="Gene3D" id="3.30.200.20">
    <property type="entry name" value="Phosphorylase Kinase, domain 1"/>
    <property type="match status" value="1"/>
</dbReference>
<dbReference type="InterPro" id="IPR017441">
    <property type="entry name" value="Protein_kinase_ATP_BS"/>
</dbReference>
<dbReference type="PANTHER" id="PTHR43289">
    <property type="entry name" value="MITOGEN-ACTIVATED PROTEIN KINASE KINASE KINASE 20-RELATED"/>
    <property type="match status" value="1"/>
</dbReference>
<protein>
    <recommendedName>
        <fullName evidence="6">Protein kinase domain-containing protein</fullName>
    </recommendedName>
</protein>
<keyword evidence="4 5" id="KW-0067">ATP-binding</keyword>
<dbReference type="RefSeq" id="WP_284349901.1">
    <property type="nucleotide sequence ID" value="NZ_BRXS01000003.1"/>
</dbReference>
<evidence type="ECO:0000256" key="2">
    <source>
        <dbReference type="ARBA" id="ARBA00022741"/>
    </source>
</evidence>
<dbReference type="PROSITE" id="PS50011">
    <property type="entry name" value="PROTEIN_KINASE_DOM"/>
    <property type="match status" value="1"/>
</dbReference>
<dbReference type="CDD" id="cd14014">
    <property type="entry name" value="STKc_PknB_like"/>
    <property type="match status" value="1"/>
</dbReference>
<dbReference type="GO" id="GO:0004674">
    <property type="term" value="F:protein serine/threonine kinase activity"/>
    <property type="evidence" value="ECO:0007669"/>
    <property type="project" value="TreeGrafter"/>
</dbReference>
<feature type="domain" description="Protein kinase" evidence="6">
    <location>
        <begin position="51"/>
        <end position="321"/>
    </location>
</feature>
<dbReference type="Pfam" id="PF00069">
    <property type="entry name" value="Pkinase"/>
    <property type="match status" value="1"/>
</dbReference>
<dbReference type="GO" id="GO:0005524">
    <property type="term" value="F:ATP binding"/>
    <property type="evidence" value="ECO:0007669"/>
    <property type="project" value="UniProtKB-UniRule"/>
</dbReference>
<sequence length="342" mass="36659">MSALPVASLSIVPTDSPLRRTGRGTRASADASADAWFLDDVFAPAALGDRFQLVRELGRGGMGVVVLARDVALHRVVALKLQHPLLATCPRARERFRREARIQAQLDHPGIVPVHAAGEVTVRGRAVPWFAMAYVPGESLADRLARAGTLPANEVRRVLLALLDALTHAHAEGVVHRDLKPENVLLSRDGRVLLTDFGVAARPSHDDPRRNAADVGTPLWMAPEQFAGEHAIDGRTDLYALGALGFAMLAGRPPFAGPSARAVAVAHLMGDTPKLAALAPRAPRALVAALQRCLAKDPAGRWADAAALRDALADGAWAPLLAPVRRAIVRMRRARARRLHEL</sequence>
<dbReference type="PROSITE" id="PS00108">
    <property type="entry name" value="PROTEIN_KINASE_ST"/>
    <property type="match status" value="1"/>
</dbReference>
<evidence type="ECO:0000256" key="4">
    <source>
        <dbReference type="ARBA" id="ARBA00022840"/>
    </source>
</evidence>
<keyword evidence="1" id="KW-0808">Transferase</keyword>
<dbReference type="InterPro" id="IPR011009">
    <property type="entry name" value="Kinase-like_dom_sf"/>
</dbReference>
<keyword evidence="3" id="KW-0418">Kinase</keyword>
<evidence type="ECO:0000259" key="6">
    <source>
        <dbReference type="PROSITE" id="PS50011"/>
    </source>
</evidence>
<dbReference type="Gene3D" id="1.10.510.10">
    <property type="entry name" value="Transferase(Phosphotransferase) domain 1"/>
    <property type="match status" value="1"/>
</dbReference>
<dbReference type="SUPFAM" id="SSF56112">
    <property type="entry name" value="Protein kinase-like (PK-like)"/>
    <property type="match status" value="1"/>
</dbReference>
<gene>
    <name evidence="7" type="ORF">rosag_19590</name>
</gene>
<dbReference type="SMART" id="SM00220">
    <property type="entry name" value="S_TKc"/>
    <property type="match status" value="1"/>
</dbReference>
<keyword evidence="2 5" id="KW-0547">Nucleotide-binding</keyword>
<evidence type="ECO:0000313" key="7">
    <source>
        <dbReference type="EMBL" id="GLC25446.1"/>
    </source>
</evidence>
<dbReference type="PANTHER" id="PTHR43289:SF6">
    <property type="entry name" value="SERINE_THREONINE-PROTEIN KINASE NEKL-3"/>
    <property type="match status" value="1"/>
</dbReference>
<accession>A0AA37QAP6</accession>
<evidence type="ECO:0000313" key="8">
    <source>
        <dbReference type="Proteomes" id="UP001161325"/>
    </source>
</evidence>
<name>A0AA37QAP6_9BACT</name>